<feature type="domain" description="VWFA" evidence="2">
    <location>
        <begin position="518"/>
        <end position="627"/>
    </location>
</feature>
<dbReference type="Pfam" id="PF13519">
    <property type="entry name" value="VWA_2"/>
    <property type="match status" value="1"/>
</dbReference>
<keyword evidence="5" id="KW-1185">Reference proteome</keyword>
<organism evidence="4 5">
    <name type="scientific">Methanofollis aquaemaris</name>
    <dbReference type="NCBI Taxonomy" id="126734"/>
    <lineage>
        <taxon>Archaea</taxon>
        <taxon>Methanobacteriati</taxon>
        <taxon>Methanobacteriota</taxon>
        <taxon>Stenosarchaea group</taxon>
        <taxon>Methanomicrobia</taxon>
        <taxon>Methanomicrobiales</taxon>
        <taxon>Methanomicrobiaceae</taxon>
        <taxon>Methanofollis</taxon>
    </lineage>
</organism>
<feature type="domain" description="Big-1" evidence="3">
    <location>
        <begin position="257"/>
        <end position="352"/>
    </location>
</feature>
<dbReference type="PANTHER" id="PTHR10579">
    <property type="entry name" value="CALCIUM-ACTIVATED CHLORIDE CHANNEL REGULATOR"/>
    <property type="match status" value="1"/>
</dbReference>
<dbReference type="InterPro" id="IPR036465">
    <property type="entry name" value="vWFA_dom_sf"/>
</dbReference>
<reference evidence="4" key="2">
    <citation type="submission" date="2019-02" db="EMBL/GenBank/DDBJ databases">
        <authorList>
            <person name="Chen S.-C."/>
            <person name="Chien H.-H."/>
            <person name="Lai M.-C."/>
        </authorList>
    </citation>
    <scope>NUCLEOTIDE SEQUENCE</scope>
    <source>
        <strain evidence="4">N2F9704</strain>
    </source>
</reference>
<gene>
    <name evidence="4" type="ORF">RJ40_06405</name>
</gene>
<dbReference type="SUPFAM" id="SSF53300">
    <property type="entry name" value="vWA-like"/>
    <property type="match status" value="1"/>
</dbReference>
<dbReference type="PANTHER" id="PTHR10579:SF43">
    <property type="entry name" value="ZINC FINGER (C3HC4-TYPE RING FINGER) FAMILY PROTEIN"/>
    <property type="match status" value="1"/>
</dbReference>
<dbReference type="PROSITE" id="PS50234">
    <property type="entry name" value="VWFA"/>
    <property type="match status" value="1"/>
</dbReference>
<dbReference type="InterPro" id="IPR008964">
    <property type="entry name" value="Invasin/intimin_cell_adhesion"/>
</dbReference>
<dbReference type="InterPro" id="IPR013783">
    <property type="entry name" value="Ig-like_fold"/>
</dbReference>
<dbReference type="Pfam" id="PF09134">
    <property type="entry name" value="Invasin_D3"/>
    <property type="match status" value="1"/>
</dbReference>
<dbReference type="SMART" id="SM00327">
    <property type="entry name" value="VWA"/>
    <property type="match status" value="1"/>
</dbReference>
<dbReference type="InterPro" id="IPR051266">
    <property type="entry name" value="CLCR"/>
</dbReference>
<accession>A0A8A3S6B8</accession>
<dbReference type="InterPro" id="IPR003344">
    <property type="entry name" value="Big_1_dom"/>
</dbReference>
<dbReference type="SUPFAM" id="SSF49373">
    <property type="entry name" value="Invasin/intimin cell-adhesion fragments"/>
    <property type="match status" value="3"/>
</dbReference>
<evidence type="ECO:0000313" key="5">
    <source>
        <dbReference type="Proteomes" id="UP001042704"/>
    </source>
</evidence>
<feature type="domain" description="Big-1" evidence="3">
    <location>
        <begin position="44"/>
        <end position="130"/>
    </location>
</feature>
<evidence type="ECO:0000313" key="4">
    <source>
        <dbReference type="EMBL" id="QSZ67156.1"/>
    </source>
</evidence>
<dbReference type="Gene3D" id="3.40.50.410">
    <property type="entry name" value="von Willebrand factor, type A domain"/>
    <property type="match status" value="2"/>
</dbReference>
<dbReference type="SMART" id="SM00634">
    <property type="entry name" value="BID_1"/>
    <property type="match status" value="3"/>
</dbReference>
<dbReference type="Gene3D" id="2.60.40.10">
    <property type="entry name" value="Immunoglobulins"/>
    <property type="match status" value="3"/>
</dbReference>
<dbReference type="PROSITE" id="PS51127">
    <property type="entry name" value="BIG1"/>
    <property type="match status" value="2"/>
</dbReference>
<sequence length="1016" mass="109343">MPLYGGAESVRTLRKIMGQIQYWTFLVGLLLLCTGAMAAEAPQVVVASADEWLVAGSDNGTGVTATVTDAGGSPLSGMSVTFSCDAAMDAFSPVTATTGPDGTATVTFTPGTASGTVLIAAAVEYEGGEVSGTCEQQIDHAAPYRLKSLDYESRVSVDTTTEIVFSLEDRYGNLVDARRSAESFMFAVGSPDGTAGFFDGSEYRDEVVLPVGSDGMVRAELRAARTAGENIVFVDLPDPVADLYLTFYGIGDGAPSSITASVSPGGSPPYVPADGESRFTITYTMKDQYGNPAGSQTVRITSNVGTEANATSNSAGLAQVTFGPRDVTGLVTITAVSVEDPAVSCTVVVEFVHTDPVDMLLTANPQTMPSYDVNAESVTEVRAKVIDVKGNPVPNETVTFSLGTVETGSYTVTDAPALLEGVATTDENGYATVSFRPGGFTTDRNDLNYSSAATGTGVVSATWGDVTREITLRWVNFPYLSVSAWVEPESGQVEVNETIDVNLALKGDGWALQPEPIDVVLVIDRSGSMRQTDSSGQVRLVSAKYAASTFIDSMNPVRDRVGLVSFSSSTTLDKGLTDDLSDVKSRLNILRADGATQLRRGIYEAVRLLQEQGRDDAVKAVIVMTDGDWNYDGSPLAHGTGWKDPYNVAYRFSGSELESNNYRYYDGLGGTLESHEKRVYSYWDRRWYTYPYWTCSDGEDTNQNMGRFALDNGIKVYPITFAYSPGQTVTSTMEELASLTGGFYEHAPGGDELAGIYTRIAGELKTEAGVDTAIDLSFENVEVNGISVPGEDVFEYIYEDGISTVIESWVENESGRYVVVPRHTEDQTADWQDDQSLHYDVGTVKLGQTWTTTYRLKVKTDGNINVFGPGSTISFNGGADQLNLPDTFISVRPEGVEPVFGDAYLDISPPQQVGTGSVTEFLKLKWNLEYNGTGTVTQTLSYSTDDRHTWTPFKTMPPRSAAEVGAQTADLDVRGLPAGQYDIWIRAESTDTLFDDEYTSEPISINGGESTKIRLE</sequence>
<evidence type="ECO:0000259" key="2">
    <source>
        <dbReference type="PROSITE" id="PS50234"/>
    </source>
</evidence>
<comment type="similarity">
    <text evidence="1">Belongs to the intimin/invasin family.</text>
</comment>
<dbReference type="InterPro" id="IPR002035">
    <property type="entry name" value="VWF_A"/>
</dbReference>
<dbReference type="CDD" id="cd00198">
    <property type="entry name" value="vWFA"/>
    <property type="match status" value="1"/>
</dbReference>
<dbReference type="Proteomes" id="UP001042704">
    <property type="component" value="Chromosome"/>
</dbReference>
<name>A0A8A3S6B8_9EURY</name>
<evidence type="ECO:0000259" key="3">
    <source>
        <dbReference type="PROSITE" id="PS51127"/>
    </source>
</evidence>
<evidence type="ECO:0000256" key="1">
    <source>
        <dbReference type="ARBA" id="ARBA00010116"/>
    </source>
</evidence>
<dbReference type="AlphaFoldDB" id="A0A8A3S6B8"/>
<dbReference type="InterPro" id="IPR015217">
    <property type="entry name" value="Invasin_dom_3"/>
</dbReference>
<reference evidence="4" key="1">
    <citation type="journal article" date="2001" name="Int. J. Syst. Evol. Microbiol.">
        <title>Methanofollis aquaemaris sp. nov., a methanogen isolated from an aquaculture fish pond.</title>
        <authorList>
            <person name="Lai M.C."/>
            <person name="Chen S.C."/>
        </authorList>
    </citation>
    <scope>NUCLEOTIDE SEQUENCE</scope>
    <source>
        <strain evidence="4">N2F9704</strain>
    </source>
</reference>
<dbReference type="KEGG" id="maqe:RJ40_06405"/>
<protein>
    <submittedName>
        <fullName evidence="4">VWA domain-containing protein</fullName>
    </submittedName>
</protein>
<dbReference type="EMBL" id="CP036172">
    <property type="protein sequence ID" value="QSZ67156.1"/>
    <property type="molecule type" value="Genomic_DNA"/>
</dbReference>
<proteinExistence type="inferred from homology"/>
<dbReference type="Pfam" id="PF02369">
    <property type="entry name" value="Big_1"/>
    <property type="match status" value="1"/>
</dbReference>